<proteinExistence type="predicted"/>
<dbReference type="EMBL" id="VFPM01000001">
    <property type="protein sequence ID" value="TQM63847.1"/>
    <property type="molecule type" value="Genomic_DNA"/>
</dbReference>
<feature type="region of interest" description="Disordered" evidence="1">
    <location>
        <begin position="259"/>
        <end position="278"/>
    </location>
</feature>
<sequence length="1460" mass="153467">MTVTPPATWSLSTRWPVTLLPVRLETRFSGSALKVRIYPDTVHVDAHEVDLTSDEILRGRDYWTAMWRAGGNGQREREAWDRLLGDVGTAERARWVARVLEPAPDGRPTSPLPVDAPVSPVFPAVEPAEAWTRPPLARALPTRWWAMATRDGSPPAYGMSSEVREELAVGPGPGQGEVPTDDELPPVPSALDWLVDFDAACGAGMGLVIEPLPAAMLEGGIDRLVVVGVDETATPQQGGATLAQLLEAHAADDGLALLTPGTATNTTDDVRSGYDSGSPSEMLAARVTVTDAAPGRGLAGDRLASALGVGLAGGADGPDRLRDVPVRQTAPTALGRAAGGGSADAARAADMRRALWPGTLGYAMRHLLDVPTGGVSAAAQEPGVRRHFVDWVCADGPLPGLRIGRQPYAVLPALAFDRYVRREAGNHADGISLLRALRDHVWRPSLDNVPRILAPEVALARGLPVQDPGEVLLDILATDARPRSVAARSLLGPDYVASLWRFAKFRLADDWQERLAAVAGPLLAELGRPAASEGLLARGVYATDAFPLHTPFVDAPTTAPVAQWLTTLSGPLSPTTLAAQTGPGGVRVPLLYRLARASLLAEHSAAADDASRRYGIPAARTRDGQELHNILPADVVPTFAERLAPAVPGWPSLEAALTESSSTFPPATGVRDVRAALASLRSASASDLERHLGGVLGLASYRLDAWITSYATERLATIRAAEPAGTHLGGYGVLVDLLPDGPAPQQTEPVADEPLPLTRTPGAGHVLSPSIAHATTAAVLRSGFRARGAGPDNPLAVELTSRRVRLATGVLQGIREGQPLPALLGYLFERALHEHPREFLDRFLPRLRELAPSEATEVRADGSLRRTELPGGVVDGLALLRRRPTLPWGDGLPAASATDADHVALDEVLDVLEDAVDAVHDALLAESVHHALQGNMARAAASLDTVSRGVVPPPAELDVAATPTSGLVVRHRLLVLSNGQSASRAEFPANPATTSLRAMASPELDAIASALLPSTGRVFVRLVWTSPEGVTHVQARQLSALFLAAIDCVMMPPRGPEPSGGELEQRIALDAWTVAPSDVTPEWSLRLDFGRDPAWPADRLGVGEFLTAVAGVRALLLQSRPVVASDLEPGAPTDGLVDHQHILNRAEAVTVALTAAAHDLETGDESTRRAALLVAAGVGIIGAVPPPRLARHAEAVVEAAARTRKALLERLAAAAAVLAGEATADRQRRRLAALVGEDLPVLPRVSHPEQPDLAASLAASTALQGGDPWASSAWLARAARVREGADRLQTALIGADALEAPAATLVSPTLRVAQLPHVPGDLWRALPRSADTPGEGLAGFVVAAPMGLDPLAPVCGLLVDEWTETVPDERRTAAVAFEYDAPGSAPPQSLLVAVPPDASPTWTPAVLFDTVSETIDLARLRMVDPAALDRIGQFLPGLYFPVNVARAVPTTDFTPDAAPV</sequence>
<dbReference type="OrthoDB" id="9757728at2"/>
<accession>A0A543HZT0</accession>
<keyword evidence="3" id="KW-1185">Reference proteome</keyword>
<comment type="caution">
    <text evidence="2">The sequence shown here is derived from an EMBL/GenBank/DDBJ whole genome shotgun (WGS) entry which is preliminary data.</text>
</comment>
<name>A0A543HZT0_9MICO</name>
<gene>
    <name evidence="2" type="ORF">FBY41_0201</name>
</gene>
<protein>
    <submittedName>
        <fullName evidence="2">Uncharacterized protein</fullName>
    </submittedName>
</protein>
<evidence type="ECO:0000256" key="1">
    <source>
        <dbReference type="SAM" id="MobiDB-lite"/>
    </source>
</evidence>
<organism evidence="2 3">
    <name type="scientific">Humibacillus xanthopallidus</name>
    <dbReference type="NCBI Taxonomy" id="412689"/>
    <lineage>
        <taxon>Bacteria</taxon>
        <taxon>Bacillati</taxon>
        <taxon>Actinomycetota</taxon>
        <taxon>Actinomycetes</taxon>
        <taxon>Micrococcales</taxon>
        <taxon>Intrasporangiaceae</taxon>
        <taxon>Humibacillus</taxon>
    </lineage>
</organism>
<reference evidence="2 3" key="1">
    <citation type="submission" date="2019-06" db="EMBL/GenBank/DDBJ databases">
        <title>Genome sequencing of plant associated microbes to promote plant fitness in Sorghum bicolor and Oryza sativa.</title>
        <authorList>
            <person name="Coleman-Derr D."/>
        </authorList>
    </citation>
    <scope>NUCLEOTIDE SEQUENCE [LARGE SCALE GENOMIC DNA]</scope>
    <source>
        <strain evidence="2 3">KV-663</strain>
    </source>
</reference>
<evidence type="ECO:0000313" key="3">
    <source>
        <dbReference type="Proteomes" id="UP000316747"/>
    </source>
</evidence>
<evidence type="ECO:0000313" key="2">
    <source>
        <dbReference type="EMBL" id="TQM63847.1"/>
    </source>
</evidence>
<dbReference type="Proteomes" id="UP000316747">
    <property type="component" value="Unassembled WGS sequence"/>
</dbReference>
<dbReference type="RefSeq" id="WP_141841570.1">
    <property type="nucleotide sequence ID" value="NZ_VFPM01000001.1"/>
</dbReference>